<dbReference type="Gene3D" id="1.20.870.10">
    <property type="entry name" value="Son of sevenless (SoS) protein Chain: S domain 1"/>
    <property type="match status" value="1"/>
</dbReference>
<evidence type="ECO:0000313" key="6">
    <source>
        <dbReference type="EMBL" id="GAB1225944.1"/>
    </source>
</evidence>
<dbReference type="SMART" id="SM00147">
    <property type="entry name" value="RasGEF"/>
    <property type="match status" value="1"/>
</dbReference>
<name>A0ABQ0DSW6_9EUKA</name>
<accession>A0ABQ0DSW6</accession>
<evidence type="ECO:0000256" key="3">
    <source>
        <dbReference type="SAM" id="Coils"/>
    </source>
</evidence>
<dbReference type="PANTHER" id="PTHR23113:SF366">
    <property type="entry name" value="RAS GUANINE NUCLEOTIDE EXCHANGE FACTOR R"/>
    <property type="match status" value="1"/>
</dbReference>
<evidence type="ECO:0008006" key="8">
    <source>
        <dbReference type="Google" id="ProtNLM"/>
    </source>
</evidence>
<evidence type="ECO:0000313" key="7">
    <source>
        <dbReference type="Proteomes" id="UP001628156"/>
    </source>
</evidence>
<keyword evidence="7" id="KW-1185">Reference proteome</keyword>
<organism evidence="6 7">
    <name type="scientific">Entamoeba nuttalli</name>
    <dbReference type="NCBI Taxonomy" id="412467"/>
    <lineage>
        <taxon>Eukaryota</taxon>
        <taxon>Amoebozoa</taxon>
        <taxon>Evosea</taxon>
        <taxon>Archamoebae</taxon>
        <taxon>Mastigamoebida</taxon>
        <taxon>Entamoebidae</taxon>
        <taxon>Entamoeba</taxon>
    </lineage>
</organism>
<dbReference type="InterPro" id="IPR001895">
    <property type="entry name" value="RASGEF_cat_dom"/>
</dbReference>
<dbReference type="EMBL" id="BAAFRS010000266">
    <property type="protein sequence ID" value="GAB1225944.1"/>
    <property type="molecule type" value="Genomic_DNA"/>
</dbReference>
<dbReference type="InterPro" id="IPR036964">
    <property type="entry name" value="RASGEF_cat_dom_sf"/>
</dbReference>
<dbReference type="Gene3D" id="1.10.840.10">
    <property type="entry name" value="Ras guanine-nucleotide exchange factors catalytic domain"/>
    <property type="match status" value="1"/>
</dbReference>
<dbReference type="InterPro" id="IPR008937">
    <property type="entry name" value="Ras-like_GEF"/>
</dbReference>
<dbReference type="InterPro" id="IPR023578">
    <property type="entry name" value="Ras_GEF_dom_sf"/>
</dbReference>
<proteinExistence type="predicted"/>
<evidence type="ECO:0000259" key="5">
    <source>
        <dbReference type="PROSITE" id="PS50212"/>
    </source>
</evidence>
<reference evidence="6 7" key="1">
    <citation type="journal article" date="2019" name="PLoS Negl. Trop. Dis.">
        <title>Whole genome sequencing of Entamoeba nuttalli reveals mammalian host-related molecular signatures and a novel octapeptide-repeat surface protein.</title>
        <authorList>
            <person name="Tanaka M."/>
            <person name="Makiuchi T."/>
            <person name="Komiyama T."/>
            <person name="Shiina T."/>
            <person name="Osaki K."/>
            <person name="Tachibana H."/>
        </authorList>
    </citation>
    <scope>NUCLEOTIDE SEQUENCE [LARGE SCALE GENOMIC DNA]</scope>
    <source>
        <strain evidence="6 7">P19-061405</strain>
    </source>
</reference>
<dbReference type="SUPFAM" id="SSF48366">
    <property type="entry name" value="Ras GEF"/>
    <property type="match status" value="1"/>
</dbReference>
<feature type="domain" description="N-terminal Ras-GEF" evidence="5">
    <location>
        <begin position="444"/>
        <end position="556"/>
    </location>
</feature>
<keyword evidence="1 2" id="KW-0344">Guanine-nucleotide releasing factor</keyword>
<dbReference type="Proteomes" id="UP001628156">
    <property type="component" value="Unassembled WGS sequence"/>
</dbReference>
<feature type="domain" description="Ras-GEF" evidence="4">
    <location>
        <begin position="584"/>
        <end position="814"/>
    </location>
</feature>
<sequence>MSISASLVKEQEELKKRVDELTKQISSIKKEANEGIDFDKRMMDLLEMKQYLGTIKDNSELKKIYITSAKTKKEKKGNYKMTLRRQKALTLKTNDNEPMYNVIEIRKQFAIDSVAREIEKMARDQVIDDPNFTNSVDKLIQSLAEQLDTDCKTNDVNDLLKTFDVNSVALRKTSTMFKVTSRLFSMEPIVEEETIADDAEYERIALCEKLTFTDIIKKVADFSVSMEDAICLSAVMLGKPHDDYSGDFFDVCSQTIVNITELSTNIIALFERLSKLRGDEEVRKSYEVELKAYIDIVEEIIEREKENTVKRLLSNNEKTDEVKVEFRPGDLEEIIRETALKVKTSISHALMSAYAMAHMKPKEYGKLKEENGEKKKKKDEKKREFVLDRCFYKEKMALVELMSLVLNVYHVIEIFSEQTREIVYIKQSETEIGESHDKADIQLTKNHVTSGNVNGFIERLTTTEDNDFAELIVSSFGSFMTSKEFIKKLVEAHRTGDKAVKKNVMKVFSLIIYKTFADLGKDAESILIGYLENMTEPEAVEMRVQCKRKANIKDLNIAGLLIPPINFYIPDEPIFPTEFFISCEPKEIARQLTMIDYGMYKKVKQSELLESLPSVMKRNKICRYSHVIEMVNRIDEIANWTATTILMFADMNNRVAMMMKFIEVANELESLNNYHSLAGICKGFELETVQRLGVTVKSVGSHLKHLTDISKNLGFNSSSYKGYKSSVEKVKDACVPFILPTIKDIHGVYEKQPSSGKIINTIQKEQILELASKFLKYQNYEYGFTITEPLYTYLFDLCYLPVIGNPGEDSYQRKISLLCVDTPQ</sequence>
<comment type="caution">
    <text evidence="6">The sequence shown here is derived from an EMBL/GenBank/DDBJ whole genome shotgun (WGS) entry which is preliminary data.</text>
</comment>
<evidence type="ECO:0000256" key="2">
    <source>
        <dbReference type="PROSITE-ProRule" id="PRU00168"/>
    </source>
</evidence>
<keyword evidence="3" id="KW-0175">Coiled coil</keyword>
<dbReference type="PANTHER" id="PTHR23113">
    <property type="entry name" value="GUANINE NUCLEOTIDE EXCHANGE FACTOR"/>
    <property type="match status" value="1"/>
</dbReference>
<feature type="coiled-coil region" evidence="3">
    <location>
        <begin position="4"/>
        <end position="31"/>
    </location>
</feature>
<dbReference type="InterPro" id="IPR000651">
    <property type="entry name" value="Ras-like_Gua-exchang_fac_N"/>
</dbReference>
<evidence type="ECO:0000256" key="1">
    <source>
        <dbReference type="ARBA" id="ARBA00022658"/>
    </source>
</evidence>
<evidence type="ECO:0000259" key="4">
    <source>
        <dbReference type="PROSITE" id="PS50009"/>
    </source>
</evidence>
<dbReference type="Pfam" id="PF00617">
    <property type="entry name" value="RasGEF"/>
    <property type="match status" value="1"/>
</dbReference>
<gene>
    <name evidence="6" type="ORF">ENUP19_0266G0033</name>
</gene>
<dbReference type="PROSITE" id="PS50009">
    <property type="entry name" value="RASGEF_CAT"/>
    <property type="match status" value="1"/>
</dbReference>
<dbReference type="PROSITE" id="PS50212">
    <property type="entry name" value="RASGEF_NTER"/>
    <property type="match status" value="1"/>
</dbReference>
<protein>
    <recommendedName>
        <fullName evidence="8">Ras guanine nucleotide exchange factor</fullName>
    </recommendedName>
</protein>